<dbReference type="FunFam" id="3.30.160.60:FF:000110">
    <property type="entry name" value="Zinc finger protein-like"/>
    <property type="match status" value="1"/>
</dbReference>
<dbReference type="GO" id="GO:0008270">
    <property type="term" value="F:zinc ion binding"/>
    <property type="evidence" value="ECO:0007669"/>
    <property type="project" value="UniProtKB-KW"/>
</dbReference>
<protein>
    <recommendedName>
        <fullName evidence="12">C2H2-type domain-containing protein</fullName>
    </recommendedName>
</protein>
<dbReference type="PANTHER" id="PTHR16515:SF49">
    <property type="entry name" value="GASTRULA ZINC FINGER PROTEIN XLCGF49.1-LIKE-RELATED"/>
    <property type="match status" value="1"/>
</dbReference>
<evidence type="ECO:0000256" key="1">
    <source>
        <dbReference type="ARBA" id="ARBA00004123"/>
    </source>
</evidence>
<comment type="caution">
    <text evidence="13">The sequence shown here is derived from an EMBL/GenBank/DDBJ whole genome shotgun (WGS) entry which is preliminary data.</text>
</comment>
<keyword evidence="3" id="KW-0677">Repeat</keyword>
<dbReference type="SMART" id="SM00355">
    <property type="entry name" value="ZnF_C2H2"/>
    <property type="match status" value="10"/>
</dbReference>
<dbReference type="GO" id="GO:0030674">
    <property type="term" value="F:protein-macromolecule adaptor activity"/>
    <property type="evidence" value="ECO:0007669"/>
    <property type="project" value="UniProtKB-ARBA"/>
</dbReference>
<feature type="domain" description="C2H2-type" evidence="12">
    <location>
        <begin position="389"/>
        <end position="416"/>
    </location>
</feature>
<feature type="region of interest" description="Disordered" evidence="11">
    <location>
        <begin position="81"/>
        <end position="145"/>
    </location>
</feature>
<feature type="domain" description="C2H2-type" evidence="12">
    <location>
        <begin position="276"/>
        <end position="303"/>
    </location>
</feature>
<dbReference type="Pfam" id="PF00096">
    <property type="entry name" value="zf-C2H2"/>
    <property type="match status" value="7"/>
</dbReference>
<dbReference type="AlphaFoldDB" id="A0A9J6BTF2"/>
<evidence type="ECO:0000256" key="10">
    <source>
        <dbReference type="PROSITE-ProRule" id="PRU00042"/>
    </source>
</evidence>
<evidence type="ECO:0000256" key="2">
    <source>
        <dbReference type="ARBA" id="ARBA00022723"/>
    </source>
</evidence>
<organism evidence="13 14">
    <name type="scientific">Polypedilum vanderplanki</name>
    <name type="common">Sleeping chironomid midge</name>
    <dbReference type="NCBI Taxonomy" id="319348"/>
    <lineage>
        <taxon>Eukaryota</taxon>
        <taxon>Metazoa</taxon>
        <taxon>Ecdysozoa</taxon>
        <taxon>Arthropoda</taxon>
        <taxon>Hexapoda</taxon>
        <taxon>Insecta</taxon>
        <taxon>Pterygota</taxon>
        <taxon>Neoptera</taxon>
        <taxon>Endopterygota</taxon>
        <taxon>Diptera</taxon>
        <taxon>Nematocera</taxon>
        <taxon>Chironomoidea</taxon>
        <taxon>Chironomidae</taxon>
        <taxon>Chironominae</taxon>
        <taxon>Polypedilum</taxon>
        <taxon>Polypedilum</taxon>
    </lineage>
</organism>
<dbReference type="FunFam" id="3.30.160.60:FF:000446">
    <property type="entry name" value="Zinc finger protein"/>
    <property type="match status" value="2"/>
</dbReference>
<dbReference type="InterPro" id="IPR050331">
    <property type="entry name" value="Zinc_finger"/>
</dbReference>
<keyword evidence="9" id="KW-0539">Nucleus</keyword>
<keyword evidence="5" id="KW-0862">Zinc</keyword>
<dbReference type="Pfam" id="PF12874">
    <property type="entry name" value="zf-met"/>
    <property type="match status" value="1"/>
</dbReference>
<dbReference type="InterPro" id="IPR036236">
    <property type="entry name" value="Znf_C2H2_sf"/>
</dbReference>
<evidence type="ECO:0000256" key="11">
    <source>
        <dbReference type="SAM" id="MobiDB-lite"/>
    </source>
</evidence>
<dbReference type="Gene3D" id="3.30.160.60">
    <property type="entry name" value="Classic Zinc Finger"/>
    <property type="match status" value="9"/>
</dbReference>
<feature type="compositionally biased region" description="Basic and acidic residues" evidence="11">
    <location>
        <begin position="81"/>
        <end position="113"/>
    </location>
</feature>
<proteinExistence type="predicted"/>
<keyword evidence="14" id="KW-1185">Reference proteome</keyword>
<dbReference type="FunFam" id="3.30.160.60:FF:000065">
    <property type="entry name" value="B-cell CLL/lymphoma 6, member B"/>
    <property type="match status" value="1"/>
</dbReference>
<evidence type="ECO:0000256" key="6">
    <source>
        <dbReference type="ARBA" id="ARBA00023015"/>
    </source>
</evidence>
<keyword evidence="7" id="KW-0238">DNA-binding</keyword>
<dbReference type="PANTHER" id="PTHR16515">
    <property type="entry name" value="PR DOMAIN ZINC FINGER PROTEIN"/>
    <property type="match status" value="1"/>
</dbReference>
<dbReference type="PROSITE" id="PS00028">
    <property type="entry name" value="ZINC_FINGER_C2H2_1"/>
    <property type="match status" value="9"/>
</dbReference>
<evidence type="ECO:0000256" key="4">
    <source>
        <dbReference type="ARBA" id="ARBA00022771"/>
    </source>
</evidence>
<dbReference type="GO" id="GO:0003677">
    <property type="term" value="F:DNA binding"/>
    <property type="evidence" value="ECO:0007669"/>
    <property type="project" value="UniProtKB-KW"/>
</dbReference>
<evidence type="ECO:0000256" key="5">
    <source>
        <dbReference type="ARBA" id="ARBA00022833"/>
    </source>
</evidence>
<feature type="domain" description="C2H2-type" evidence="12">
    <location>
        <begin position="246"/>
        <end position="275"/>
    </location>
</feature>
<dbReference type="InterPro" id="IPR013087">
    <property type="entry name" value="Znf_C2H2_type"/>
</dbReference>
<feature type="domain" description="C2H2-type" evidence="12">
    <location>
        <begin position="417"/>
        <end position="440"/>
    </location>
</feature>
<keyword evidence="8" id="KW-0804">Transcription</keyword>
<feature type="compositionally biased region" description="Basic residues" evidence="11">
    <location>
        <begin position="130"/>
        <end position="141"/>
    </location>
</feature>
<dbReference type="PROSITE" id="PS50157">
    <property type="entry name" value="ZINC_FINGER_C2H2_2"/>
    <property type="match status" value="10"/>
</dbReference>
<evidence type="ECO:0000256" key="9">
    <source>
        <dbReference type="ARBA" id="ARBA00023242"/>
    </source>
</evidence>
<dbReference type="SUPFAM" id="SSF57667">
    <property type="entry name" value="beta-beta-alpha zinc fingers"/>
    <property type="match status" value="5"/>
</dbReference>
<keyword evidence="6" id="KW-0805">Transcription regulation</keyword>
<evidence type="ECO:0000256" key="3">
    <source>
        <dbReference type="ARBA" id="ARBA00022737"/>
    </source>
</evidence>
<dbReference type="Proteomes" id="UP001107558">
    <property type="component" value="Chromosome 3"/>
</dbReference>
<feature type="domain" description="C2H2-type" evidence="12">
    <location>
        <begin position="304"/>
        <end position="331"/>
    </location>
</feature>
<dbReference type="GO" id="GO:0005634">
    <property type="term" value="C:nucleus"/>
    <property type="evidence" value="ECO:0007669"/>
    <property type="project" value="UniProtKB-SubCell"/>
</dbReference>
<feature type="domain" description="C2H2-type" evidence="12">
    <location>
        <begin position="361"/>
        <end position="388"/>
    </location>
</feature>
<keyword evidence="2" id="KW-0479">Metal-binding</keyword>
<name>A0A9J6BTF2_POLVA</name>
<feature type="domain" description="C2H2-type" evidence="12">
    <location>
        <begin position="218"/>
        <end position="245"/>
    </location>
</feature>
<evidence type="ECO:0000313" key="13">
    <source>
        <dbReference type="EMBL" id="KAG5673156.1"/>
    </source>
</evidence>
<dbReference type="OrthoDB" id="654211at2759"/>
<feature type="domain" description="C2H2-type" evidence="12">
    <location>
        <begin position="332"/>
        <end position="360"/>
    </location>
</feature>
<reference evidence="13" key="1">
    <citation type="submission" date="2021-03" db="EMBL/GenBank/DDBJ databases">
        <title>Chromosome level genome of the anhydrobiotic midge Polypedilum vanderplanki.</title>
        <authorList>
            <person name="Yoshida Y."/>
            <person name="Kikawada T."/>
            <person name="Gusev O."/>
        </authorList>
    </citation>
    <scope>NUCLEOTIDE SEQUENCE</scope>
    <source>
        <strain evidence="13">NIAS01</strain>
        <tissue evidence="13">Whole body or cell culture</tissue>
    </source>
</reference>
<feature type="domain" description="C2H2-type" evidence="12">
    <location>
        <begin position="152"/>
        <end position="178"/>
    </location>
</feature>
<keyword evidence="4 10" id="KW-0863">Zinc-finger</keyword>
<feature type="region of interest" description="Disordered" evidence="11">
    <location>
        <begin position="1"/>
        <end position="24"/>
    </location>
</feature>
<dbReference type="EMBL" id="JADBJN010000003">
    <property type="protein sequence ID" value="KAG5673156.1"/>
    <property type="molecule type" value="Genomic_DNA"/>
</dbReference>
<dbReference type="Pfam" id="PF13912">
    <property type="entry name" value="zf-C2H2_6"/>
    <property type="match status" value="1"/>
</dbReference>
<accession>A0A9J6BTF2</accession>
<feature type="compositionally biased region" description="Polar residues" evidence="11">
    <location>
        <begin position="7"/>
        <end position="22"/>
    </location>
</feature>
<sequence length="626" mass="72736">MGRKKGSVNSKSKAKPSTQTKLNFPVVKKDEEKPVAAVPILEAPLMIFVCRRCHNNFDSTELYQMHNCPAQLFAIVETDETRETNETITTEEKSPEKSKSPQNKDETPKKSKTTESQQDENDNETIVKEKKPRKPYKKREKKKEDEESKVPIACEKCGKSFTRKYHLERHLTHTQCNPGTFKKEEFNCEVCGKVFSRVDNLRMHLRAHLGQKSRSRDFQCPYCEKSFYGSSLLNIHIRSHTREKPYLCDWENCGKGFPSSGALTKHRRTHTGERPYECKICGNRFAAKETLNRHTRTHTGRRDHVCRICGKSFIQNTQLRAHMFHHTGEHAYTCDLCGKQFNRKTRMREHLEYIHLEKKMPTCNMCSKTFMRREDLSRHIESHIGERNHTCSICDKKFVTKAAARIHMRIHQVEDPARCNYCNKDFLRMDCLVRHVRSKHRDMLQQIIVEAETNRIISAQQSKISDVEELEIIVYNEEDSQDAEARGEVYEVVNVEEVVAVKPKATTKKVVVSKSEDEEDCTPIFLNDDLLMKRIQELLQIVIEESLLKELGFGKKPIDEVLCSVLEQCSHKPLRKSDGVLDDDSTRMRENTKQLFSMVLDEEHIKSLLNNYTVDEVITIVLKMAK</sequence>
<evidence type="ECO:0000259" key="12">
    <source>
        <dbReference type="PROSITE" id="PS50157"/>
    </source>
</evidence>
<dbReference type="FunFam" id="3.30.160.60:FF:000072">
    <property type="entry name" value="zinc finger protein 143 isoform X1"/>
    <property type="match status" value="1"/>
</dbReference>
<comment type="subcellular location">
    <subcellularLocation>
        <location evidence="1">Nucleus</location>
    </subcellularLocation>
</comment>
<evidence type="ECO:0000313" key="14">
    <source>
        <dbReference type="Proteomes" id="UP001107558"/>
    </source>
</evidence>
<gene>
    <name evidence="13" type="ORF">PVAND_003224</name>
</gene>
<dbReference type="GO" id="GO:0010468">
    <property type="term" value="P:regulation of gene expression"/>
    <property type="evidence" value="ECO:0007669"/>
    <property type="project" value="TreeGrafter"/>
</dbReference>
<evidence type="ECO:0000256" key="7">
    <source>
        <dbReference type="ARBA" id="ARBA00023125"/>
    </source>
</evidence>
<feature type="domain" description="C2H2-type" evidence="12">
    <location>
        <begin position="186"/>
        <end position="213"/>
    </location>
</feature>
<dbReference type="FunFam" id="3.30.160.60:FF:000688">
    <property type="entry name" value="zinc finger protein 197 isoform X1"/>
    <property type="match status" value="1"/>
</dbReference>
<evidence type="ECO:0000256" key="8">
    <source>
        <dbReference type="ARBA" id="ARBA00023163"/>
    </source>
</evidence>